<proteinExistence type="predicted"/>
<protein>
    <submittedName>
        <fullName evidence="3">Uncharacterized protein DUF222</fullName>
    </submittedName>
</protein>
<keyword evidence="4" id="KW-1185">Reference proteome</keyword>
<dbReference type="Gene3D" id="1.10.30.50">
    <property type="match status" value="1"/>
</dbReference>
<feature type="region of interest" description="Disordered" evidence="1">
    <location>
        <begin position="459"/>
        <end position="522"/>
    </location>
</feature>
<accession>A0A4Q7TVG8</accession>
<dbReference type="EMBL" id="SHKI01000005">
    <property type="protein sequence ID" value="RZT64733.1"/>
    <property type="molecule type" value="Genomic_DNA"/>
</dbReference>
<dbReference type="InterPro" id="IPR003615">
    <property type="entry name" value="HNH_nuc"/>
</dbReference>
<name>A0A4Q7TVG8_9MICO</name>
<evidence type="ECO:0000313" key="4">
    <source>
        <dbReference type="Proteomes" id="UP000291832"/>
    </source>
</evidence>
<gene>
    <name evidence="3" type="ORF">EV139_2156</name>
</gene>
<dbReference type="AlphaFoldDB" id="A0A4Q7TVG8"/>
<feature type="compositionally biased region" description="Basic and acidic residues" evidence="1">
    <location>
        <begin position="507"/>
        <end position="522"/>
    </location>
</feature>
<dbReference type="RefSeq" id="WP_130454322.1">
    <property type="nucleotide sequence ID" value="NZ_QYAG01000001.1"/>
</dbReference>
<dbReference type="SMART" id="SM00507">
    <property type="entry name" value="HNHc"/>
    <property type="match status" value="1"/>
</dbReference>
<feature type="domain" description="HNH nuclease" evidence="2">
    <location>
        <begin position="385"/>
        <end position="437"/>
    </location>
</feature>
<comment type="caution">
    <text evidence="3">The sequence shown here is derived from an EMBL/GenBank/DDBJ whole genome shotgun (WGS) entry which is preliminary data.</text>
</comment>
<evidence type="ECO:0000313" key="3">
    <source>
        <dbReference type="EMBL" id="RZT64733.1"/>
    </source>
</evidence>
<dbReference type="Proteomes" id="UP000291832">
    <property type="component" value="Unassembled WGS sequence"/>
</dbReference>
<evidence type="ECO:0000256" key="1">
    <source>
        <dbReference type="SAM" id="MobiDB-lite"/>
    </source>
</evidence>
<organism evidence="3 4">
    <name type="scientific">Leucobacter luti</name>
    <dbReference type="NCBI Taxonomy" id="340320"/>
    <lineage>
        <taxon>Bacteria</taxon>
        <taxon>Bacillati</taxon>
        <taxon>Actinomycetota</taxon>
        <taxon>Actinomycetes</taxon>
        <taxon>Micrococcales</taxon>
        <taxon>Microbacteriaceae</taxon>
        <taxon>Leucobacter</taxon>
    </lineage>
</organism>
<dbReference type="CDD" id="cd00085">
    <property type="entry name" value="HNHc"/>
    <property type="match status" value="1"/>
</dbReference>
<dbReference type="OrthoDB" id="3261064at2"/>
<reference evidence="3 4" key="1">
    <citation type="journal article" date="2015" name="Stand. Genomic Sci.">
        <title>Genomic Encyclopedia of Bacterial and Archaeal Type Strains, Phase III: the genomes of soil and plant-associated and newly described type strains.</title>
        <authorList>
            <person name="Whitman W.B."/>
            <person name="Woyke T."/>
            <person name="Klenk H.P."/>
            <person name="Zhou Y."/>
            <person name="Lilburn T.G."/>
            <person name="Beck B.J."/>
            <person name="De Vos P."/>
            <person name="Vandamme P."/>
            <person name="Eisen J.A."/>
            <person name="Garrity G."/>
            <person name="Hugenholtz P."/>
            <person name="Kyrpides N.C."/>
        </authorList>
    </citation>
    <scope>NUCLEOTIDE SEQUENCE [LARGE SCALE GENOMIC DNA]</scope>
    <source>
        <strain evidence="3 4">RF6</strain>
    </source>
</reference>
<sequence>MASTDGNISAALARLDGAVAGVRAQRRLRGRADAELLELFAEALDATVGAAPGPESQLAFRALRLEMALAAGLGEQATERLLDTAWSVTAQYRATLHTLRSGEVLLEHVHVIVASGSVLVTGRPDEARRRAAYEREVLEYAREETANRLRPIARRLAAEHAEATLDERHAEARRQRSVRVVDADRGMADLIAHLPAEEAYAIRDRLNRIALDTANAEAAGAVGAASAEAKGTAEAANAEAAGAAAPAVAARRSRDEIRADALCDLLLERPGATAAIGDRVRAQIQVVVPGEMLGLGARLADRAGPGTLPVGPWPARTTASTGPAVPVSGPAVVTRGTAVAELIGYGPITAGAARALAASAEVWELIAASEAGDVLAVDRYRPTPQMRRVLAARDLHCRAPGCRTPARRCDIDHTVAAAEGGATRTDNLAHLCRAHHVLKHQSAWRVTQEGHGVLRWTSPGGRSYVDKPPSRVRFRRSREPVAPPGRASGGTPGRAPAERTTVPSAERAPEAARVTARERSVR</sequence>
<evidence type="ECO:0000259" key="2">
    <source>
        <dbReference type="SMART" id="SM00507"/>
    </source>
</evidence>